<evidence type="ECO:0000313" key="5">
    <source>
        <dbReference type="EMBL" id="KND03052.1"/>
    </source>
</evidence>
<dbReference type="Proteomes" id="UP000053201">
    <property type="component" value="Unassembled WGS sequence"/>
</dbReference>
<proteinExistence type="inferred from homology"/>
<dbReference type="PANTHER" id="PTHR13390:SF0">
    <property type="entry name" value="LIPID DROPLET-ASSOCIATED HYDROLASE"/>
    <property type="match status" value="1"/>
</dbReference>
<dbReference type="InterPro" id="IPR019363">
    <property type="entry name" value="LDAH"/>
</dbReference>
<protein>
    <recommendedName>
        <fullName evidence="7">Lipid droplet-associated hydrolase</fullName>
    </recommendedName>
</protein>
<dbReference type="SUPFAM" id="SSF53474">
    <property type="entry name" value="alpha/beta-Hydrolases"/>
    <property type="match status" value="1"/>
</dbReference>
<evidence type="ECO:0000256" key="3">
    <source>
        <dbReference type="ARBA" id="ARBA00022677"/>
    </source>
</evidence>
<dbReference type="PANTHER" id="PTHR13390">
    <property type="entry name" value="LIPASE"/>
    <property type="match status" value="1"/>
</dbReference>
<keyword evidence="3" id="KW-0551">Lipid droplet</keyword>
<dbReference type="GO" id="GO:0005811">
    <property type="term" value="C:lipid droplet"/>
    <property type="evidence" value="ECO:0007669"/>
    <property type="project" value="UniProtKB-SubCell"/>
</dbReference>
<dbReference type="InterPro" id="IPR029058">
    <property type="entry name" value="AB_hydrolase_fold"/>
</dbReference>
<dbReference type="RefSeq" id="XP_016611091.1">
    <property type="nucleotide sequence ID" value="XM_016750423.1"/>
</dbReference>
<dbReference type="GeneID" id="27685735"/>
<accession>A0A0L0HPN3</accession>
<dbReference type="Pfam" id="PF10230">
    <property type="entry name" value="LIDHydrolase"/>
    <property type="match status" value="1"/>
</dbReference>
<evidence type="ECO:0000256" key="1">
    <source>
        <dbReference type="ARBA" id="ARBA00004502"/>
    </source>
</evidence>
<comment type="similarity">
    <text evidence="2">Belongs to the AB hydrolase superfamily. LDAH family.</text>
</comment>
<evidence type="ECO:0000313" key="6">
    <source>
        <dbReference type="Proteomes" id="UP000053201"/>
    </source>
</evidence>
<keyword evidence="6" id="KW-1185">Reference proteome</keyword>
<name>A0A0L0HPN3_SPIPD</name>
<dbReference type="OrthoDB" id="448051at2759"/>
<dbReference type="Gene3D" id="3.40.50.1820">
    <property type="entry name" value="alpha/beta hydrolase"/>
    <property type="match status" value="1"/>
</dbReference>
<dbReference type="GO" id="GO:0016298">
    <property type="term" value="F:lipase activity"/>
    <property type="evidence" value="ECO:0007669"/>
    <property type="project" value="InterPro"/>
</dbReference>
<comment type="subcellular location">
    <subcellularLocation>
        <location evidence="1">Lipid droplet</location>
    </subcellularLocation>
</comment>
<gene>
    <name evidence="5" type="ORF">SPPG_02118</name>
</gene>
<dbReference type="OMA" id="WVPVSYY"/>
<reference evidence="5 6" key="1">
    <citation type="submission" date="2009-08" db="EMBL/GenBank/DDBJ databases">
        <title>The Genome Sequence of Spizellomyces punctatus strain DAOM BR117.</title>
        <authorList>
            <consortium name="The Broad Institute Genome Sequencing Platform"/>
            <person name="Russ C."/>
            <person name="Cuomo C."/>
            <person name="Shea T."/>
            <person name="Young S.K."/>
            <person name="Zeng Q."/>
            <person name="Koehrsen M."/>
            <person name="Haas B."/>
            <person name="Borodovsky M."/>
            <person name="Guigo R."/>
            <person name="Alvarado L."/>
            <person name="Berlin A."/>
            <person name="Bochicchio J."/>
            <person name="Borenstein D."/>
            <person name="Chapman S."/>
            <person name="Chen Z."/>
            <person name="Engels R."/>
            <person name="Freedman E."/>
            <person name="Gellesch M."/>
            <person name="Goldberg J."/>
            <person name="Griggs A."/>
            <person name="Gujja S."/>
            <person name="Heiman D."/>
            <person name="Hepburn T."/>
            <person name="Howarth C."/>
            <person name="Jen D."/>
            <person name="Larson L."/>
            <person name="Lewis B."/>
            <person name="Mehta T."/>
            <person name="Park D."/>
            <person name="Pearson M."/>
            <person name="Roberts A."/>
            <person name="Saif S."/>
            <person name="Shenoy N."/>
            <person name="Sisk P."/>
            <person name="Stolte C."/>
            <person name="Sykes S."/>
            <person name="Thomson T."/>
            <person name="Walk T."/>
            <person name="White J."/>
            <person name="Yandava C."/>
            <person name="Burger G."/>
            <person name="Gray M.W."/>
            <person name="Holland P.W.H."/>
            <person name="King N."/>
            <person name="Lang F.B.F."/>
            <person name="Roger A.J."/>
            <person name="Ruiz-Trillo I."/>
            <person name="Lander E."/>
            <person name="Nusbaum C."/>
        </authorList>
    </citation>
    <scope>NUCLEOTIDE SEQUENCE [LARGE SCALE GENOMIC DNA]</scope>
    <source>
        <strain evidence="5 6">DAOM BR117</strain>
    </source>
</reference>
<dbReference type="InParanoid" id="A0A0L0HPN3"/>
<evidence type="ECO:0000256" key="4">
    <source>
        <dbReference type="ARBA" id="ARBA00022801"/>
    </source>
</evidence>
<dbReference type="VEuPathDB" id="FungiDB:SPPG_02118"/>
<keyword evidence="4" id="KW-0378">Hydrolase</keyword>
<dbReference type="AlphaFoldDB" id="A0A0L0HPN3"/>
<evidence type="ECO:0008006" key="7">
    <source>
        <dbReference type="Google" id="ProtNLM"/>
    </source>
</evidence>
<organism evidence="5 6">
    <name type="scientific">Spizellomyces punctatus (strain DAOM BR117)</name>
    <dbReference type="NCBI Taxonomy" id="645134"/>
    <lineage>
        <taxon>Eukaryota</taxon>
        <taxon>Fungi</taxon>
        <taxon>Fungi incertae sedis</taxon>
        <taxon>Chytridiomycota</taxon>
        <taxon>Chytridiomycota incertae sedis</taxon>
        <taxon>Chytridiomycetes</taxon>
        <taxon>Spizellomycetales</taxon>
        <taxon>Spizellomycetaceae</taxon>
        <taxon>Spizellomyces</taxon>
    </lineage>
</organism>
<dbReference type="GO" id="GO:0019915">
    <property type="term" value="P:lipid storage"/>
    <property type="evidence" value="ECO:0007669"/>
    <property type="project" value="InterPro"/>
</dbReference>
<evidence type="ECO:0000256" key="2">
    <source>
        <dbReference type="ARBA" id="ARBA00008300"/>
    </source>
</evidence>
<dbReference type="EMBL" id="KQ257452">
    <property type="protein sequence ID" value="KND03052.1"/>
    <property type="molecule type" value="Genomic_DNA"/>
</dbReference>
<sequence>MTDIREHSAASAVFPTTKTTTSLSSLSRARTAGEYEFWNVGEEETEVLLFRAQGIKIPRLVLVMVPGNPGVIDYYETFLQVVYECCNEMVDIIGVQHLGHSSAVDHDRNFSVKDQVNHKIALLDLITKKYGKDMKIVLMGHSFGAWVSVQMLKARPYANIVKIFALFPTLHSIAATPKGRRISYLTLPVVRSIPPLFVSFLRTLTYFTPKLFPRLISTFSGQTGTDLSITCGKLLHYRTVLNTLYLASHEMREIKDLDEETVEKYIEKFVFYYGTRDEWCPVWHWEQMSAKFPKAEIYLCRDDLPHAFVLGYSDIMGRKVAQWIRNVL</sequence>
<dbReference type="eggNOG" id="KOG3975">
    <property type="taxonomic scope" value="Eukaryota"/>
</dbReference>